<reference evidence="2 3" key="1">
    <citation type="submission" date="2017-07" db="EMBL/GenBank/DDBJ databases">
        <title>Genome sequence of the Sordaria macrospora wild type strain R19027.</title>
        <authorList>
            <person name="Nowrousian M."/>
            <person name="Teichert I."/>
            <person name="Kueck U."/>
        </authorList>
    </citation>
    <scope>NUCLEOTIDE SEQUENCE [LARGE SCALE GENOMIC DNA]</scope>
    <source>
        <strain evidence="2 3">R19027</strain>
        <tissue evidence="2">Mycelium</tissue>
    </source>
</reference>
<dbReference type="Proteomes" id="UP000433876">
    <property type="component" value="Unassembled WGS sequence"/>
</dbReference>
<feature type="region of interest" description="Disordered" evidence="1">
    <location>
        <begin position="119"/>
        <end position="191"/>
    </location>
</feature>
<feature type="compositionally biased region" description="Basic and acidic residues" evidence="1">
    <location>
        <begin position="11"/>
        <end position="22"/>
    </location>
</feature>
<dbReference type="Gene3D" id="1.20.120.900">
    <property type="entry name" value="Pex19, mPTS binding domain"/>
    <property type="match status" value="1"/>
</dbReference>
<dbReference type="GO" id="GO:0045046">
    <property type="term" value="P:protein import into peroxisome membrane"/>
    <property type="evidence" value="ECO:0007669"/>
    <property type="project" value="TreeGrafter"/>
</dbReference>
<dbReference type="GO" id="GO:0033328">
    <property type="term" value="F:peroxisome membrane targeting sequence binding"/>
    <property type="evidence" value="ECO:0007669"/>
    <property type="project" value="TreeGrafter"/>
</dbReference>
<accession>A0A8S8ZGQ8</accession>
<dbReference type="GO" id="GO:0005778">
    <property type="term" value="C:peroxisomal membrane"/>
    <property type="evidence" value="ECO:0007669"/>
    <property type="project" value="TreeGrafter"/>
</dbReference>
<evidence type="ECO:0008006" key="4">
    <source>
        <dbReference type="Google" id="ProtNLM"/>
    </source>
</evidence>
<dbReference type="VEuPathDB" id="FungiDB:SMAC_05585"/>
<feature type="compositionally biased region" description="Low complexity" evidence="1">
    <location>
        <begin position="140"/>
        <end position="159"/>
    </location>
</feature>
<evidence type="ECO:0000256" key="1">
    <source>
        <dbReference type="SAM" id="MobiDB-lite"/>
    </source>
</evidence>
<sequence>MASNKAGDIGGAKEEVPKKTTVIDEFDDDVSDPDEDDLDDLDDMLDEFAAVDLQAKKPSGPAGPAPAGAGDDATGEDDVLSEEEFAKQLQAGMADLLGDMDNSPELQAQFESIFKELGAAAAASDAETPGIPTPKAETLTKTPPSSSRRASTAASPSSKNAAEASFQETIRRTMERMQTSGEQATAAAAAEGSDDFLAELLKQMQSGGLEGEGSEEEFSKMLMGMMEQLTHKDILYEPMKELHEKFPGWLEKNRAATSKEDLERYELQQKLVSEIVAKFEEPNYADTSKEHHEYIVDRMQKMQDAGQPPNDLVGDMPSAQNLDLPDDQCPTQ</sequence>
<evidence type="ECO:0000313" key="3">
    <source>
        <dbReference type="Proteomes" id="UP000433876"/>
    </source>
</evidence>
<dbReference type="InterPro" id="IPR006708">
    <property type="entry name" value="Pex19"/>
</dbReference>
<gene>
    <name evidence="2" type="ORF">SMACR_05585</name>
</gene>
<dbReference type="Pfam" id="PF04614">
    <property type="entry name" value="Pex19"/>
    <property type="match status" value="1"/>
</dbReference>
<feature type="compositionally biased region" description="Low complexity" evidence="1">
    <location>
        <begin position="58"/>
        <end position="72"/>
    </location>
</feature>
<proteinExistence type="predicted"/>
<evidence type="ECO:0000313" key="2">
    <source>
        <dbReference type="EMBL" id="KAA8627911.1"/>
    </source>
</evidence>
<dbReference type="PANTHER" id="PTHR12774">
    <property type="entry name" value="PEROXISOMAL BIOGENESIS FACTOR 19"/>
    <property type="match status" value="1"/>
</dbReference>
<comment type="caution">
    <text evidence="2">The sequence shown here is derived from an EMBL/GenBank/DDBJ whole genome shotgun (WGS) entry which is preliminary data.</text>
</comment>
<feature type="compositionally biased region" description="Low complexity" evidence="1">
    <location>
        <begin position="178"/>
        <end position="191"/>
    </location>
</feature>
<dbReference type="AlphaFoldDB" id="A0A8S8ZGQ8"/>
<feature type="region of interest" description="Disordered" evidence="1">
    <location>
        <begin position="299"/>
        <end position="332"/>
    </location>
</feature>
<organism evidence="2 3">
    <name type="scientific">Sordaria macrospora</name>
    <dbReference type="NCBI Taxonomy" id="5147"/>
    <lineage>
        <taxon>Eukaryota</taxon>
        <taxon>Fungi</taxon>
        <taxon>Dikarya</taxon>
        <taxon>Ascomycota</taxon>
        <taxon>Pezizomycotina</taxon>
        <taxon>Sordariomycetes</taxon>
        <taxon>Sordariomycetidae</taxon>
        <taxon>Sordariales</taxon>
        <taxon>Sordariaceae</taxon>
        <taxon>Sordaria</taxon>
    </lineage>
</organism>
<name>A0A8S8ZGQ8_SORMA</name>
<dbReference type="InterPro" id="IPR038322">
    <property type="entry name" value="Pex19_C_sf"/>
</dbReference>
<feature type="region of interest" description="Disordered" evidence="1">
    <location>
        <begin position="1"/>
        <end position="83"/>
    </location>
</feature>
<dbReference type="EMBL" id="NMPR01000223">
    <property type="protein sequence ID" value="KAA8627911.1"/>
    <property type="molecule type" value="Genomic_DNA"/>
</dbReference>
<dbReference type="PANTHER" id="PTHR12774:SF2">
    <property type="entry name" value="PEROXISOMAL BIOGENESIS FACTOR 19"/>
    <property type="match status" value="1"/>
</dbReference>
<feature type="compositionally biased region" description="Acidic residues" evidence="1">
    <location>
        <begin position="24"/>
        <end position="46"/>
    </location>
</feature>
<feature type="compositionally biased region" description="Acidic residues" evidence="1">
    <location>
        <begin position="73"/>
        <end position="83"/>
    </location>
</feature>
<protein>
    <recommendedName>
        <fullName evidence="4">PEX19 protein</fullName>
    </recommendedName>
</protein>
<dbReference type="OMA" id="YEPMKEM"/>